<dbReference type="PROSITE" id="PS51904">
    <property type="entry name" value="GLYCOSYL_HYDROL_F25_2"/>
    <property type="match status" value="1"/>
</dbReference>
<protein>
    <recommendedName>
        <fullName evidence="10">Lysozyme</fullName>
    </recommendedName>
</protein>
<comment type="similarity">
    <text evidence="1">Belongs to the glycosyl hydrolase 25 family.</text>
</comment>
<dbReference type="AlphaFoldDB" id="A0A6U1XB29"/>
<dbReference type="PANTHER" id="PTHR23208">
    <property type="entry name" value="LYSOZYME PROTEIN"/>
    <property type="match status" value="1"/>
</dbReference>
<evidence type="ECO:0000256" key="5">
    <source>
        <dbReference type="ARBA" id="ARBA00022801"/>
    </source>
</evidence>
<keyword evidence="5" id="KW-0378">Hydrolase</keyword>
<dbReference type="EMBL" id="HBKP01022747">
    <property type="protein sequence ID" value="CAE2236956.1"/>
    <property type="molecule type" value="Transcribed_RNA"/>
</dbReference>
<dbReference type="InterPro" id="IPR051595">
    <property type="entry name" value="GH25_Enzymes"/>
</dbReference>
<proteinExistence type="inferred from homology"/>
<dbReference type="GO" id="GO:0031640">
    <property type="term" value="P:killing of cells of another organism"/>
    <property type="evidence" value="ECO:0007669"/>
    <property type="project" value="UniProtKB-KW"/>
</dbReference>
<evidence type="ECO:0000256" key="7">
    <source>
        <dbReference type="SAM" id="SignalP"/>
    </source>
</evidence>
<evidence type="ECO:0000313" key="9">
    <source>
        <dbReference type="EMBL" id="CAE2236958.1"/>
    </source>
</evidence>
<dbReference type="Gene3D" id="3.20.20.80">
    <property type="entry name" value="Glycosidases"/>
    <property type="match status" value="1"/>
</dbReference>
<keyword evidence="3" id="KW-0081">Bacteriolytic enzyme</keyword>
<dbReference type="GO" id="GO:0009253">
    <property type="term" value="P:peptidoglycan catabolic process"/>
    <property type="evidence" value="ECO:0007669"/>
    <property type="project" value="InterPro"/>
</dbReference>
<dbReference type="PANTHER" id="PTHR23208:SF36">
    <property type="entry name" value="LYSOZYME-RELATED"/>
    <property type="match status" value="1"/>
</dbReference>
<feature type="signal peptide" evidence="7">
    <location>
        <begin position="1"/>
        <end position="19"/>
    </location>
</feature>
<dbReference type="InterPro" id="IPR002053">
    <property type="entry name" value="Glyco_hydro_25"/>
</dbReference>
<organism evidence="9">
    <name type="scientific">Vannella robusta</name>
    <dbReference type="NCBI Taxonomy" id="1487602"/>
    <lineage>
        <taxon>Eukaryota</taxon>
        <taxon>Amoebozoa</taxon>
        <taxon>Discosea</taxon>
        <taxon>Flabellinia</taxon>
        <taxon>Vannellidae</taxon>
        <taxon>Vannella</taxon>
    </lineage>
</organism>
<gene>
    <name evidence="8" type="ORF">VSP0166_LOCUS15871</name>
    <name evidence="9" type="ORF">VSP0166_LOCUS15872</name>
</gene>
<keyword evidence="4 7" id="KW-0732">Signal</keyword>
<dbReference type="Pfam" id="PF01183">
    <property type="entry name" value="Glyco_hydro_25"/>
    <property type="match status" value="1"/>
</dbReference>
<reference evidence="9" key="1">
    <citation type="submission" date="2021-01" db="EMBL/GenBank/DDBJ databases">
        <authorList>
            <person name="Corre E."/>
            <person name="Pelletier E."/>
            <person name="Niang G."/>
            <person name="Scheremetjew M."/>
            <person name="Finn R."/>
            <person name="Kale V."/>
            <person name="Holt S."/>
            <person name="Cochrane G."/>
            <person name="Meng A."/>
            <person name="Brown T."/>
            <person name="Cohen L."/>
        </authorList>
    </citation>
    <scope>NUCLEOTIDE SEQUENCE</scope>
    <source>
        <strain evidence="9">DIVA3 518/3/11/1/6</strain>
    </source>
</reference>
<evidence type="ECO:0000256" key="3">
    <source>
        <dbReference type="ARBA" id="ARBA00022638"/>
    </source>
</evidence>
<dbReference type="EMBL" id="HBKP01022748">
    <property type="protein sequence ID" value="CAE2236958.1"/>
    <property type="molecule type" value="Transcribed_RNA"/>
</dbReference>
<accession>A0A6U1XB29</accession>
<feature type="chain" id="PRO_5036191917" description="Lysozyme" evidence="7">
    <location>
        <begin position="20"/>
        <end position="221"/>
    </location>
</feature>
<keyword evidence="6" id="KW-0326">Glycosidase</keyword>
<evidence type="ECO:0000256" key="1">
    <source>
        <dbReference type="ARBA" id="ARBA00010646"/>
    </source>
</evidence>
<dbReference type="GO" id="GO:0016998">
    <property type="term" value="P:cell wall macromolecule catabolic process"/>
    <property type="evidence" value="ECO:0007669"/>
    <property type="project" value="InterPro"/>
</dbReference>
<dbReference type="SUPFAM" id="SSF51445">
    <property type="entry name" value="(Trans)glycosidases"/>
    <property type="match status" value="1"/>
</dbReference>
<sequence>MNIALILVIVLSFSSASFATKGFDLSYYQGDVSSSDFSCLKSNGYDFGIIEATKGSQATLNPYISSVVSNARKHIKNIDVYIFPDTSHSASSLMNSFIKDLKKDGVLTNNMIWMDIEGTQYWSGSCSNNQKWLKEAINTINGLYTGCGHSTCVGIYTSESQWSPIMCNTSEFSNHQLWYAHYDGKASFSDFKAFGGWTKPNMKQYQGTTNICNTQIDKDYY</sequence>
<dbReference type="GO" id="GO:0003796">
    <property type="term" value="F:lysozyme activity"/>
    <property type="evidence" value="ECO:0007669"/>
    <property type="project" value="InterPro"/>
</dbReference>
<evidence type="ECO:0000256" key="4">
    <source>
        <dbReference type="ARBA" id="ARBA00022729"/>
    </source>
</evidence>
<dbReference type="InterPro" id="IPR017853">
    <property type="entry name" value="GH"/>
</dbReference>
<evidence type="ECO:0000256" key="6">
    <source>
        <dbReference type="ARBA" id="ARBA00023295"/>
    </source>
</evidence>
<evidence type="ECO:0000256" key="2">
    <source>
        <dbReference type="ARBA" id="ARBA00022529"/>
    </source>
</evidence>
<dbReference type="GO" id="GO:0007165">
    <property type="term" value="P:signal transduction"/>
    <property type="evidence" value="ECO:0007669"/>
    <property type="project" value="TreeGrafter"/>
</dbReference>
<evidence type="ECO:0008006" key="10">
    <source>
        <dbReference type="Google" id="ProtNLM"/>
    </source>
</evidence>
<evidence type="ECO:0000313" key="8">
    <source>
        <dbReference type="EMBL" id="CAE2236956.1"/>
    </source>
</evidence>
<keyword evidence="2" id="KW-0929">Antimicrobial</keyword>
<name>A0A6U1XB29_9EUKA</name>
<dbReference type="GO" id="GO:0042742">
    <property type="term" value="P:defense response to bacterium"/>
    <property type="evidence" value="ECO:0007669"/>
    <property type="project" value="UniProtKB-KW"/>
</dbReference>